<reference evidence="5 6" key="1">
    <citation type="submission" date="2019-02" db="EMBL/GenBank/DDBJ databases">
        <title>Deep-cultivation of Planctomycetes and their phenomic and genomic characterization uncovers novel biology.</title>
        <authorList>
            <person name="Wiegand S."/>
            <person name="Jogler M."/>
            <person name="Boedeker C."/>
            <person name="Pinto D."/>
            <person name="Vollmers J."/>
            <person name="Rivas-Marin E."/>
            <person name="Kohn T."/>
            <person name="Peeters S.H."/>
            <person name="Heuer A."/>
            <person name="Rast P."/>
            <person name="Oberbeckmann S."/>
            <person name="Bunk B."/>
            <person name="Jeske O."/>
            <person name="Meyerdierks A."/>
            <person name="Storesund J.E."/>
            <person name="Kallscheuer N."/>
            <person name="Luecker S."/>
            <person name="Lage O.M."/>
            <person name="Pohl T."/>
            <person name="Merkel B.J."/>
            <person name="Hornburger P."/>
            <person name="Mueller R.-W."/>
            <person name="Bruemmer F."/>
            <person name="Labrenz M."/>
            <person name="Spormann A.M."/>
            <person name="Op den Camp H."/>
            <person name="Overmann J."/>
            <person name="Amann R."/>
            <person name="Jetten M.S.M."/>
            <person name="Mascher T."/>
            <person name="Medema M.H."/>
            <person name="Devos D.P."/>
            <person name="Kaster A.-K."/>
            <person name="Ovreas L."/>
            <person name="Rohde M."/>
            <person name="Galperin M.Y."/>
            <person name="Jogler C."/>
        </authorList>
    </citation>
    <scope>NUCLEOTIDE SEQUENCE [LARGE SCALE GENOMIC DNA]</scope>
    <source>
        <strain evidence="5 6">EC9</strain>
    </source>
</reference>
<proteinExistence type="inferred from homology"/>
<dbReference type="InterPro" id="IPR000794">
    <property type="entry name" value="Beta-ketoacyl_synthase"/>
</dbReference>
<dbReference type="GO" id="GO:0004315">
    <property type="term" value="F:3-oxoacyl-[acyl-carrier-protein] synthase activity"/>
    <property type="evidence" value="ECO:0007669"/>
    <property type="project" value="UniProtKB-EC"/>
</dbReference>
<keyword evidence="5" id="KW-0012">Acyltransferase</keyword>
<dbReference type="RefSeq" id="WP_145344298.1">
    <property type="nucleotide sequence ID" value="NZ_CP036261.1"/>
</dbReference>
<dbReference type="PROSITE" id="PS00606">
    <property type="entry name" value="KS3_1"/>
    <property type="match status" value="1"/>
</dbReference>
<dbReference type="CDD" id="cd00834">
    <property type="entry name" value="KAS_I_II"/>
    <property type="match status" value="1"/>
</dbReference>
<dbReference type="GO" id="GO:0005829">
    <property type="term" value="C:cytosol"/>
    <property type="evidence" value="ECO:0007669"/>
    <property type="project" value="TreeGrafter"/>
</dbReference>
<evidence type="ECO:0000313" key="5">
    <source>
        <dbReference type="EMBL" id="QDS87742.1"/>
    </source>
</evidence>
<sequence length="419" mass="44933">MTAADSSFQLPDDQRIVITGIGLTAPNGNDWGTYREALLSGRSGVTDYEIRYFGKTLAGVCDFDAKRHQSRKDIRRGTRAGSVGIYAANEAILHSGIDWANTDKSNVGVYIGVTEHGNVETENEIYEIKGFDYDTKYWSHHHNPRTVANSPAGEIALNMGITGPHYTIGAACAAGNAGLIQGAQMLRLNECDLALAGGVSESIHTFGIFAGFNSQGALATHENPELASRPFDVDRNGIVVAEGGCVYVLERLSDARRRGAEIYGELVGYAMNTDATDFVLPNPERQAQCVTKALKRAGMAADQIDIVSTHATGTSSGDAQECLALREAFAGCENVHFNNTKSYIGHAMGAAGALELAGNLSAFKDSVCHPTINVDQLDPACELPGLVINEPKELDDVQYILNNSFGMLGINSVVIIRRF</sequence>
<dbReference type="InterPro" id="IPR020841">
    <property type="entry name" value="PKS_Beta-ketoAc_synthase_dom"/>
</dbReference>
<dbReference type="InterPro" id="IPR014031">
    <property type="entry name" value="Ketoacyl_synth_C"/>
</dbReference>
<dbReference type="Pfam" id="PF00109">
    <property type="entry name" value="ketoacyl-synt"/>
    <property type="match status" value="1"/>
</dbReference>
<dbReference type="InterPro" id="IPR014030">
    <property type="entry name" value="Ketoacyl_synth_N"/>
</dbReference>
<dbReference type="Proteomes" id="UP000319557">
    <property type="component" value="Chromosome"/>
</dbReference>
<dbReference type="Gene3D" id="3.40.47.10">
    <property type="match status" value="1"/>
</dbReference>
<dbReference type="EMBL" id="CP036261">
    <property type="protein sequence ID" value="QDS87742.1"/>
    <property type="molecule type" value="Genomic_DNA"/>
</dbReference>
<protein>
    <submittedName>
        <fullName evidence="5">3-oxoacyl-[acyl-carrier-protein] synthase 2</fullName>
        <ecNumber evidence="5">2.3.1.179</ecNumber>
    </submittedName>
</protein>
<dbReference type="InterPro" id="IPR016039">
    <property type="entry name" value="Thiolase-like"/>
</dbReference>
<dbReference type="SMART" id="SM00825">
    <property type="entry name" value="PKS_KS"/>
    <property type="match status" value="1"/>
</dbReference>
<dbReference type="PROSITE" id="PS52004">
    <property type="entry name" value="KS3_2"/>
    <property type="match status" value="1"/>
</dbReference>
<evidence type="ECO:0000259" key="4">
    <source>
        <dbReference type="PROSITE" id="PS52004"/>
    </source>
</evidence>
<comment type="similarity">
    <text evidence="1 3">Belongs to the thiolase-like superfamily. Beta-ketoacyl-ACP synthases family.</text>
</comment>
<accession>A0A517LYP2</accession>
<dbReference type="OrthoDB" id="292158at2"/>
<evidence type="ECO:0000313" key="6">
    <source>
        <dbReference type="Proteomes" id="UP000319557"/>
    </source>
</evidence>
<dbReference type="GO" id="GO:0006633">
    <property type="term" value="P:fatty acid biosynthetic process"/>
    <property type="evidence" value="ECO:0007669"/>
    <property type="project" value="InterPro"/>
</dbReference>
<gene>
    <name evidence="5" type="primary">fabF_4</name>
    <name evidence="5" type="ORF">EC9_19230</name>
</gene>
<evidence type="ECO:0000256" key="3">
    <source>
        <dbReference type="RuleBase" id="RU003694"/>
    </source>
</evidence>
<evidence type="ECO:0000256" key="1">
    <source>
        <dbReference type="ARBA" id="ARBA00008467"/>
    </source>
</evidence>
<name>A0A517LYP2_9BACT</name>
<dbReference type="InterPro" id="IPR018201">
    <property type="entry name" value="Ketoacyl_synth_AS"/>
</dbReference>
<feature type="domain" description="Ketosynthase family 3 (KS3)" evidence="4">
    <location>
        <begin position="13"/>
        <end position="418"/>
    </location>
</feature>
<dbReference type="PANTHER" id="PTHR11712">
    <property type="entry name" value="POLYKETIDE SYNTHASE-RELATED"/>
    <property type="match status" value="1"/>
</dbReference>
<keyword evidence="2 3" id="KW-0808">Transferase</keyword>
<dbReference type="EC" id="2.3.1.179" evidence="5"/>
<keyword evidence="6" id="KW-1185">Reference proteome</keyword>
<dbReference type="SUPFAM" id="SSF53901">
    <property type="entry name" value="Thiolase-like"/>
    <property type="match status" value="1"/>
</dbReference>
<dbReference type="KEGG" id="ruv:EC9_19230"/>
<evidence type="ECO:0000256" key="2">
    <source>
        <dbReference type="ARBA" id="ARBA00022679"/>
    </source>
</evidence>
<organism evidence="5 6">
    <name type="scientific">Rosistilla ulvae</name>
    <dbReference type="NCBI Taxonomy" id="1930277"/>
    <lineage>
        <taxon>Bacteria</taxon>
        <taxon>Pseudomonadati</taxon>
        <taxon>Planctomycetota</taxon>
        <taxon>Planctomycetia</taxon>
        <taxon>Pirellulales</taxon>
        <taxon>Pirellulaceae</taxon>
        <taxon>Rosistilla</taxon>
    </lineage>
</organism>
<dbReference type="AlphaFoldDB" id="A0A517LYP2"/>
<dbReference type="PANTHER" id="PTHR11712:SF336">
    <property type="entry name" value="3-OXOACYL-[ACYL-CARRIER-PROTEIN] SYNTHASE, MITOCHONDRIAL"/>
    <property type="match status" value="1"/>
</dbReference>
<dbReference type="Pfam" id="PF02801">
    <property type="entry name" value="Ketoacyl-synt_C"/>
    <property type="match status" value="1"/>
</dbReference>